<feature type="compositionally biased region" description="Low complexity" evidence="1">
    <location>
        <begin position="72"/>
        <end position="82"/>
    </location>
</feature>
<evidence type="ECO:0000256" key="1">
    <source>
        <dbReference type="SAM" id="MobiDB-lite"/>
    </source>
</evidence>
<sequence length="334" mass="36915">MRSAYSSGKELVVPSEIESEGASDAALEAEVSRPKKKKKSKKVSAARQKQADSEKPEIKTAVPPPQGKSKAKAVPTAPVATTDRPESSWDVSARLALPVPNKDVGLTAQHPELQGVLRDTMVLIKIHMLFVDAYPVMVSRPGFGRPYMIKAACARPRAIYILERLSSDPTFGAILAPIPIDHMNILRGNIKHCAVNCVVAFYGLADLEPEQVKGKLQLNRPFCHGSMRFVLKEELLTNPAFVTQNIERFVSKRDKKPNEPELPDPIVTVVATAQYDTYEDIYRNHMATLQLTHENAPKSMHNILHTLFKQVTEDNKVSHTSSGSSATLKYKLGE</sequence>
<feature type="region of interest" description="Disordered" evidence="1">
    <location>
        <begin position="315"/>
        <end position="334"/>
    </location>
</feature>
<accession>A0AAD7EPJ9</accession>
<evidence type="ECO:0000313" key="3">
    <source>
        <dbReference type="Proteomes" id="UP001218218"/>
    </source>
</evidence>
<name>A0AAD7EPJ9_9AGAR</name>
<protein>
    <submittedName>
        <fullName evidence="2">Uncharacterized protein</fullName>
    </submittedName>
</protein>
<dbReference type="AlphaFoldDB" id="A0AAD7EPJ9"/>
<keyword evidence="3" id="KW-1185">Reference proteome</keyword>
<feature type="compositionally biased region" description="Basic and acidic residues" evidence="1">
    <location>
        <begin position="49"/>
        <end position="58"/>
    </location>
</feature>
<evidence type="ECO:0000313" key="2">
    <source>
        <dbReference type="EMBL" id="KAJ7343943.1"/>
    </source>
</evidence>
<proteinExistence type="predicted"/>
<reference evidence="2" key="1">
    <citation type="submission" date="2023-03" db="EMBL/GenBank/DDBJ databases">
        <title>Massive genome expansion in bonnet fungi (Mycena s.s.) driven by repeated elements and novel gene families across ecological guilds.</title>
        <authorList>
            <consortium name="Lawrence Berkeley National Laboratory"/>
            <person name="Harder C.B."/>
            <person name="Miyauchi S."/>
            <person name="Viragh M."/>
            <person name="Kuo A."/>
            <person name="Thoen E."/>
            <person name="Andreopoulos B."/>
            <person name="Lu D."/>
            <person name="Skrede I."/>
            <person name="Drula E."/>
            <person name="Henrissat B."/>
            <person name="Morin E."/>
            <person name="Kohler A."/>
            <person name="Barry K."/>
            <person name="LaButti K."/>
            <person name="Morin E."/>
            <person name="Salamov A."/>
            <person name="Lipzen A."/>
            <person name="Mereny Z."/>
            <person name="Hegedus B."/>
            <person name="Baldrian P."/>
            <person name="Stursova M."/>
            <person name="Weitz H."/>
            <person name="Taylor A."/>
            <person name="Grigoriev I.V."/>
            <person name="Nagy L.G."/>
            <person name="Martin F."/>
            <person name="Kauserud H."/>
        </authorList>
    </citation>
    <scope>NUCLEOTIDE SEQUENCE</scope>
    <source>
        <strain evidence="2">CBHHK002</strain>
    </source>
</reference>
<dbReference type="EMBL" id="JARIHO010000022">
    <property type="protein sequence ID" value="KAJ7343943.1"/>
    <property type="molecule type" value="Genomic_DNA"/>
</dbReference>
<organism evidence="2 3">
    <name type="scientific">Mycena albidolilacea</name>
    <dbReference type="NCBI Taxonomy" id="1033008"/>
    <lineage>
        <taxon>Eukaryota</taxon>
        <taxon>Fungi</taxon>
        <taxon>Dikarya</taxon>
        <taxon>Basidiomycota</taxon>
        <taxon>Agaricomycotina</taxon>
        <taxon>Agaricomycetes</taxon>
        <taxon>Agaricomycetidae</taxon>
        <taxon>Agaricales</taxon>
        <taxon>Marasmiineae</taxon>
        <taxon>Mycenaceae</taxon>
        <taxon>Mycena</taxon>
    </lineage>
</organism>
<gene>
    <name evidence="2" type="ORF">DFH08DRAFT_1009143</name>
</gene>
<feature type="region of interest" description="Disordered" evidence="1">
    <location>
        <begin position="1"/>
        <end position="87"/>
    </location>
</feature>
<feature type="compositionally biased region" description="Basic residues" evidence="1">
    <location>
        <begin position="34"/>
        <end position="44"/>
    </location>
</feature>
<dbReference type="Proteomes" id="UP001218218">
    <property type="component" value="Unassembled WGS sequence"/>
</dbReference>
<comment type="caution">
    <text evidence="2">The sequence shown here is derived from an EMBL/GenBank/DDBJ whole genome shotgun (WGS) entry which is preliminary data.</text>
</comment>
<feature type="compositionally biased region" description="Polar residues" evidence="1">
    <location>
        <begin position="318"/>
        <end position="327"/>
    </location>
</feature>